<sequence>MSDSGSSVSLSAPASVIEPMIPSSPIPTAAGASVEDVAGVGEGGAIVTLANVAAGDDSMDGENQSVGDTRAPSPVAPSIADTSAASSAVMPKKSATVSSSLSNVAKKPETPKKGVAKVVKKGTTMSRTTTSKYQQPLDSSGSPAVSSEEQLSDDYVPQAWIEPKPTRKPKPGRKRVAPDSTPEQEPEATIERNPNRTTLPSYPEDDVFEDAPKPKRIKAAAKPRKRVTTRKPAGTHPKPVVDYKDEEVTKSQYLEEQLQWERNAAIAQKKDRSDGRTPKSNPFAKSMKLSTEMSKQLNVRPQQAAKDDNPNKWAGQGLIPLNPGQNSAIARLNFGGNANMFGPRSTRVSTLPPTIEKKFQEKKNVVRFEEGNPKVMFQTVSKSTAYISGFRGAKLGLKNILEFPNAHPNIEIEEGEAGMLEIRVEDMSAEEIQDIVKARKKKKAMEDRVAKARQRTLEKNGLGSRVKGGRVSKTPERR</sequence>
<evidence type="ECO:0000313" key="2">
    <source>
        <dbReference type="EMBL" id="KAF2794760.1"/>
    </source>
</evidence>
<feature type="region of interest" description="Disordered" evidence="1">
    <location>
        <begin position="264"/>
        <end position="289"/>
    </location>
</feature>
<proteinExistence type="predicted"/>
<protein>
    <submittedName>
        <fullName evidence="2">Uncharacterized protein</fullName>
    </submittedName>
</protein>
<feature type="compositionally biased region" description="Polar residues" evidence="1">
    <location>
        <begin position="123"/>
        <end position="149"/>
    </location>
</feature>
<accession>A0A6A6XDV6</accession>
<feature type="region of interest" description="Disordered" evidence="1">
    <location>
        <begin position="54"/>
        <end position="244"/>
    </location>
</feature>
<evidence type="ECO:0000256" key="1">
    <source>
        <dbReference type="SAM" id="MobiDB-lite"/>
    </source>
</evidence>
<dbReference type="AlphaFoldDB" id="A0A6A6XDV6"/>
<feature type="compositionally biased region" description="Basic and acidic residues" evidence="1">
    <location>
        <begin position="444"/>
        <end position="458"/>
    </location>
</feature>
<gene>
    <name evidence="2" type="ORF">K505DRAFT_336624</name>
</gene>
<keyword evidence="3" id="KW-1185">Reference proteome</keyword>
<dbReference type="EMBL" id="MU001880">
    <property type="protein sequence ID" value="KAF2794760.1"/>
    <property type="molecule type" value="Genomic_DNA"/>
</dbReference>
<organism evidence="2 3">
    <name type="scientific">Melanomma pulvis-pyrius CBS 109.77</name>
    <dbReference type="NCBI Taxonomy" id="1314802"/>
    <lineage>
        <taxon>Eukaryota</taxon>
        <taxon>Fungi</taxon>
        <taxon>Dikarya</taxon>
        <taxon>Ascomycota</taxon>
        <taxon>Pezizomycotina</taxon>
        <taxon>Dothideomycetes</taxon>
        <taxon>Pleosporomycetidae</taxon>
        <taxon>Pleosporales</taxon>
        <taxon>Melanommataceae</taxon>
        <taxon>Melanomma</taxon>
    </lineage>
</organism>
<reference evidence="2" key="1">
    <citation type="journal article" date="2020" name="Stud. Mycol.">
        <title>101 Dothideomycetes genomes: a test case for predicting lifestyles and emergence of pathogens.</title>
        <authorList>
            <person name="Haridas S."/>
            <person name="Albert R."/>
            <person name="Binder M."/>
            <person name="Bloem J."/>
            <person name="Labutti K."/>
            <person name="Salamov A."/>
            <person name="Andreopoulos B."/>
            <person name="Baker S."/>
            <person name="Barry K."/>
            <person name="Bills G."/>
            <person name="Bluhm B."/>
            <person name="Cannon C."/>
            <person name="Castanera R."/>
            <person name="Culley D."/>
            <person name="Daum C."/>
            <person name="Ezra D."/>
            <person name="Gonzalez J."/>
            <person name="Henrissat B."/>
            <person name="Kuo A."/>
            <person name="Liang C."/>
            <person name="Lipzen A."/>
            <person name="Lutzoni F."/>
            <person name="Magnuson J."/>
            <person name="Mondo S."/>
            <person name="Nolan M."/>
            <person name="Ohm R."/>
            <person name="Pangilinan J."/>
            <person name="Park H.-J."/>
            <person name="Ramirez L."/>
            <person name="Alfaro M."/>
            <person name="Sun H."/>
            <person name="Tritt A."/>
            <person name="Yoshinaga Y."/>
            <person name="Zwiers L.-H."/>
            <person name="Turgeon B."/>
            <person name="Goodwin S."/>
            <person name="Spatafora J."/>
            <person name="Crous P."/>
            <person name="Grigoriev I."/>
        </authorList>
    </citation>
    <scope>NUCLEOTIDE SEQUENCE</scope>
    <source>
        <strain evidence="2">CBS 109.77</strain>
    </source>
</reference>
<name>A0A6A6XDV6_9PLEO</name>
<feature type="compositionally biased region" description="Basic residues" evidence="1">
    <location>
        <begin position="166"/>
        <end position="175"/>
    </location>
</feature>
<feature type="compositionally biased region" description="Basic and acidic residues" evidence="1">
    <location>
        <begin position="268"/>
        <end position="277"/>
    </location>
</feature>
<evidence type="ECO:0000313" key="3">
    <source>
        <dbReference type="Proteomes" id="UP000799757"/>
    </source>
</evidence>
<feature type="compositionally biased region" description="Basic residues" evidence="1">
    <location>
        <begin position="214"/>
        <end position="229"/>
    </location>
</feature>
<feature type="region of interest" description="Disordered" evidence="1">
    <location>
        <begin position="438"/>
        <end position="478"/>
    </location>
</feature>
<feature type="region of interest" description="Disordered" evidence="1">
    <location>
        <begin position="1"/>
        <end position="31"/>
    </location>
</feature>
<feature type="compositionally biased region" description="Low complexity" evidence="1">
    <location>
        <begin position="1"/>
        <end position="16"/>
    </location>
</feature>
<dbReference type="Proteomes" id="UP000799757">
    <property type="component" value="Unassembled WGS sequence"/>
</dbReference>